<keyword evidence="5" id="KW-1185">Reference proteome</keyword>
<evidence type="ECO:0000256" key="2">
    <source>
        <dbReference type="SAM" id="Phobius"/>
    </source>
</evidence>
<feature type="domain" description="M23ase beta-sheet core" evidence="3">
    <location>
        <begin position="467"/>
        <end position="567"/>
    </location>
</feature>
<dbReference type="AlphaFoldDB" id="A0A3D9JR53"/>
<accession>A0A3D9JR53</accession>
<evidence type="ECO:0000313" key="5">
    <source>
        <dbReference type="Proteomes" id="UP000256977"/>
    </source>
</evidence>
<feature type="transmembrane region" description="Helical" evidence="2">
    <location>
        <begin position="45"/>
        <end position="63"/>
    </location>
</feature>
<dbReference type="GO" id="GO:0004222">
    <property type="term" value="F:metalloendopeptidase activity"/>
    <property type="evidence" value="ECO:0007669"/>
    <property type="project" value="TreeGrafter"/>
</dbReference>
<evidence type="ECO:0000256" key="1">
    <source>
        <dbReference type="SAM" id="MobiDB-lite"/>
    </source>
</evidence>
<keyword evidence="2" id="KW-0472">Membrane</keyword>
<feature type="transmembrane region" description="Helical" evidence="2">
    <location>
        <begin position="69"/>
        <end position="93"/>
    </location>
</feature>
<feature type="compositionally biased region" description="Basic and acidic residues" evidence="1">
    <location>
        <begin position="266"/>
        <end position="275"/>
    </location>
</feature>
<protein>
    <submittedName>
        <fullName evidence="4">Peptidase M23-like protein</fullName>
    </submittedName>
</protein>
<comment type="caution">
    <text evidence="4">The sequence shown here is derived from an EMBL/GenBank/DDBJ whole genome shotgun (WGS) entry which is preliminary data.</text>
</comment>
<dbReference type="InterPro" id="IPR011055">
    <property type="entry name" value="Dup_hybrid_motif"/>
</dbReference>
<dbReference type="InterPro" id="IPR050570">
    <property type="entry name" value="Cell_wall_metabolism_enzyme"/>
</dbReference>
<dbReference type="PANTHER" id="PTHR21666:SF270">
    <property type="entry name" value="MUREIN HYDROLASE ACTIVATOR ENVC"/>
    <property type="match status" value="1"/>
</dbReference>
<dbReference type="Proteomes" id="UP000256977">
    <property type="component" value="Unassembled WGS sequence"/>
</dbReference>
<feature type="region of interest" description="Disordered" evidence="1">
    <location>
        <begin position="266"/>
        <end position="286"/>
    </location>
</feature>
<evidence type="ECO:0000259" key="3">
    <source>
        <dbReference type="Pfam" id="PF01551"/>
    </source>
</evidence>
<dbReference type="OrthoDB" id="977752at2"/>
<sequence length="575" mass="63776">MDQNQDGQDSTVRRIGQKGMDVAKAFAKRAIKEVAKKIIKKIVKVLFKLIAKAILKAVIWFAATIGLPVTIAIVAVCFFAGAAVFIGSLFGWFDDDSNVDIEALKARYEQSVIDTSSEFPKYRVPIWILQAIDNIRILKEDREPDQIDPEGIAEKLTAELFPKELKNTITINGSVTSSTTIKVMERAIAWNRDYKYTYDLITDERKTVSKSRTTGSEESGGTSYDDTTITFTHFELLSEVHTYSPEAITIEYFYEPYIDTEYRSASRPLKAKDAGDETGTSSRSVTTSTWKKSPEIIKDVEWLDEDSYVETFTYSYAMSTKSDSSNSTVTLNEFTGESESSSTTIEKINTWKIKKDEEIVDFTKFNDALVAYGYTVGDFDYLHDAIEVNDPSLNSIEGYDPQYLLPDEDGFGGSEGGTGGGGYTGGTIADSPNIPGSKEWAYPTLTNAVVTSPYGWRIHPVKKIRKLHKGIDIARSDRSKDYPIYAVEAGTVTWAGFKNDGYGYSVMITHRDGVVVRYAHMVAGSLQVSKDDEVKKGAALGIMGQTGLVTGIHLHLEVYVNGKPVNPAGYLRREP</sequence>
<dbReference type="Gene3D" id="2.70.70.10">
    <property type="entry name" value="Glucose Permease (Domain IIA)"/>
    <property type="match status" value="1"/>
</dbReference>
<proteinExistence type="predicted"/>
<keyword evidence="2" id="KW-1133">Transmembrane helix</keyword>
<organism evidence="4 5">
    <name type="scientific">Cohnella phaseoli</name>
    <dbReference type="NCBI Taxonomy" id="456490"/>
    <lineage>
        <taxon>Bacteria</taxon>
        <taxon>Bacillati</taxon>
        <taxon>Bacillota</taxon>
        <taxon>Bacilli</taxon>
        <taxon>Bacillales</taxon>
        <taxon>Paenibacillaceae</taxon>
        <taxon>Cohnella</taxon>
    </lineage>
</organism>
<reference evidence="4 5" key="1">
    <citation type="submission" date="2018-07" db="EMBL/GenBank/DDBJ databases">
        <title>Genomic Encyclopedia of Type Strains, Phase III (KMG-III): the genomes of soil and plant-associated and newly described type strains.</title>
        <authorList>
            <person name="Whitman W."/>
        </authorList>
    </citation>
    <scope>NUCLEOTIDE SEQUENCE [LARGE SCALE GENOMIC DNA]</scope>
    <source>
        <strain evidence="4 5">CECT 7287</strain>
    </source>
</reference>
<dbReference type="EMBL" id="QRDZ01000013">
    <property type="protein sequence ID" value="RED76027.1"/>
    <property type="molecule type" value="Genomic_DNA"/>
</dbReference>
<dbReference type="InterPro" id="IPR016047">
    <property type="entry name" value="M23ase_b-sheet_dom"/>
</dbReference>
<dbReference type="SUPFAM" id="SSF51261">
    <property type="entry name" value="Duplicated hybrid motif"/>
    <property type="match status" value="1"/>
</dbReference>
<gene>
    <name evidence="4" type="ORF">DFP98_11387</name>
</gene>
<dbReference type="RefSeq" id="WP_116061829.1">
    <property type="nucleotide sequence ID" value="NZ_QRDZ01000013.1"/>
</dbReference>
<dbReference type="Pfam" id="PF01551">
    <property type="entry name" value="Peptidase_M23"/>
    <property type="match status" value="1"/>
</dbReference>
<dbReference type="PANTHER" id="PTHR21666">
    <property type="entry name" value="PEPTIDASE-RELATED"/>
    <property type="match status" value="1"/>
</dbReference>
<evidence type="ECO:0000313" key="4">
    <source>
        <dbReference type="EMBL" id="RED76027.1"/>
    </source>
</evidence>
<name>A0A3D9JR53_9BACL</name>
<dbReference type="CDD" id="cd12797">
    <property type="entry name" value="M23_peptidase"/>
    <property type="match status" value="1"/>
</dbReference>
<keyword evidence="2" id="KW-0812">Transmembrane</keyword>